<organism evidence="1 2">
    <name type="scientific">Rhabditophanes sp. KR3021</name>
    <dbReference type="NCBI Taxonomy" id="114890"/>
    <lineage>
        <taxon>Eukaryota</taxon>
        <taxon>Metazoa</taxon>
        <taxon>Ecdysozoa</taxon>
        <taxon>Nematoda</taxon>
        <taxon>Chromadorea</taxon>
        <taxon>Rhabditida</taxon>
        <taxon>Tylenchina</taxon>
        <taxon>Panagrolaimomorpha</taxon>
        <taxon>Strongyloidoidea</taxon>
        <taxon>Alloionematidae</taxon>
        <taxon>Rhabditophanes</taxon>
    </lineage>
</organism>
<proteinExistence type="predicted"/>
<protein>
    <submittedName>
        <fullName evidence="2">Helicase C-terminal domain-containing protein</fullName>
    </submittedName>
</protein>
<accession>A0AC35U2S6</accession>
<sequence length="219" mass="25499">MTTFIKDLKSTSTPVLVYSDGSVVSEQDAFGYRGHQFPEYVPPKIEMQTKIIMTDPGELVQTLNHILNNDGTRSSMKMVIFFNNNEIVNAMTHYFRGLKFRILRLSDELTDAEKKFTADWFNRPGKAILFRTDPYYDDLDLVKANIIVHAQTARNYELYCLRQKCLIQKDTVFRKVILVVKDNIPEIITFFHILNKIKESGQASEEIYNLLDFSKPRWS</sequence>
<name>A0AC35U2S6_9BILA</name>
<evidence type="ECO:0000313" key="1">
    <source>
        <dbReference type="Proteomes" id="UP000095286"/>
    </source>
</evidence>
<reference evidence="2" key="1">
    <citation type="submission" date="2016-11" db="UniProtKB">
        <authorList>
            <consortium name="WormBaseParasite"/>
        </authorList>
    </citation>
    <scope>IDENTIFICATION</scope>
    <source>
        <strain evidence="2">KR3021</strain>
    </source>
</reference>
<dbReference type="Proteomes" id="UP000095286">
    <property type="component" value="Unplaced"/>
</dbReference>
<evidence type="ECO:0000313" key="2">
    <source>
        <dbReference type="WBParaSite" id="RSKR_0000692500.1"/>
    </source>
</evidence>
<dbReference type="WBParaSite" id="RSKR_0000692500.1">
    <property type="protein sequence ID" value="RSKR_0000692500.1"/>
    <property type="gene ID" value="RSKR_0000692500"/>
</dbReference>